<keyword evidence="3" id="KW-1185">Reference proteome</keyword>
<feature type="chain" id="PRO_5008102439" evidence="1">
    <location>
        <begin position="18"/>
        <end position="136"/>
    </location>
</feature>
<protein>
    <submittedName>
        <fullName evidence="2">Uncharacterized protein</fullName>
    </submittedName>
</protein>
<sequence length="136" mass="13052">MKFCHAALLACVSSVLAAPTTANIPATNEKTISGTAAENLDIPTILQGIFGPGGIGPKNGTKPGIPSKPGPKGGLLDSLGINIPDILKEIAELQKSGALQGLTGVVGGAVPGAQGATGAVTGALNGVAGGVKPPAV</sequence>
<evidence type="ECO:0000313" key="2">
    <source>
        <dbReference type="EMBL" id="OAQ73697.1"/>
    </source>
</evidence>
<evidence type="ECO:0000256" key="1">
    <source>
        <dbReference type="SAM" id="SignalP"/>
    </source>
</evidence>
<dbReference type="RefSeq" id="XP_018149780.1">
    <property type="nucleotide sequence ID" value="XM_018293096.1"/>
</dbReference>
<dbReference type="KEGG" id="pchm:VFPPC_15343"/>
<dbReference type="Proteomes" id="UP000078397">
    <property type="component" value="Unassembled WGS sequence"/>
</dbReference>
<accession>A0A179G7C3</accession>
<feature type="signal peptide" evidence="1">
    <location>
        <begin position="1"/>
        <end position="17"/>
    </location>
</feature>
<proteinExistence type="predicted"/>
<dbReference type="GeneID" id="28857090"/>
<comment type="caution">
    <text evidence="2">The sequence shown here is derived from an EMBL/GenBank/DDBJ whole genome shotgun (WGS) entry which is preliminary data.</text>
</comment>
<name>A0A179G7C3_METCM</name>
<dbReference type="AlphaFoldDB" id="A0A179G7C3"/>
<gene>
    <name evidence="2" type="ORF">VFPPC_15343</name>
</gene>
<keyword evidence="1" id="KW-0732">Signal</keyword>
<reference evidence="2 3" key="1">
    <citation type="journal article" date="2016" name="PLoS Pathog.">
        <title>Biosynthesis of antibiotic leucinostatins in bio-control fungus Purpureocillium lilacinum and their inhibition on phytophthora revealed by genome mining.</title>
        <authorList>
            <person name="Wang G."/>
            <person name="Liu Z."/>
            <person name="Lin R."/>
            <person name="Li E."/>
            <person name="Mao Z."/>
            <person name="Ling J."/>
            <person name="Yang Y."/>
            <person name="Yin W.B."/>
            <person name="Xie B."/>
        </authorList>
    </citation>
    <scope>NUCLEOTIDE SEQUENCE [LARGE SCALE GENOMIC DNA]</scope>
    <source>
        <strain evidence="2">170</strain>
    </source>
</reference>
<dbReference type="EMBL" id="LSBJ02000001">
    <property type="protein sequence ID" value="OAQ73697.1"/>
    <property type="molecule type" value="Genomic_DNA"/>
</dbReference>
<organism evidence="2 3">
    <name type="scientific">Pochonia chlamydosporia 170</name>
    <dbReference type="NCBI Taxonomy" id="1380566"/>
    <lineage>
        <taxon>Eukaryota</taxon>
        <taxon>Fungi</taxon>
        <taxon>Dikarya</taxon>
        <taxon>Ascomycota</taxon>
        <taxon>Pezizomycotina</taxon>
        <taxon>Sordariomycetes</taxon>
        <taxon>Hypocreomycetidae</taxon>
        <taxon>Hypocreales</taxon>
        <taxon>Clavicipitaceae</taxon>
        <taxon>Pochonia</taxon>
    </lineage>
</organism>
<evidence type="ECO:0000313" key="3">
    <source>
        <dbReference type="Proteomes" id="UP000078397"/>
    </source>
</evidence>